<feature type="domain" description="Alpha-L-arabinofuranosidase C-terminal" evidence="9">
    <location>
        <begin position="466"/>
        <end position="666"/>
    </location>
</feature>
<keyword evidence="5 8" id="KW-0732">Signal</keyword>
<dbReference type="InterPro" id="IPR013780">
    <property type="entry name" value="Glyco_hydro_b"/>
</dbReference>
<keyword evidence="7" id="KW-0325">Glycoprotein</keyword>
<evidence type="ECO:0000256" key="7">
    <source>
        <dbReference type="ARBA" id="ARBA00023180"/>
    </source>
</evidence>
<keyword evidence="6" id="KW-0378">Hydrolase</keyword>
<evidence type="ECO:0000256" key="4">
    <source>
        <dbReference type="ARBA" id="ARBA00012670"/>
    </source>
</evidence>
<dbReference type="EMBL" id="KB707897">
    <property type="protein sequence ID" value="EMR85508.1"/>
    <property type="molecule type" value="Genomic_DNA"/>
</dbReference>
<dbReference type="GO" id="GO:0046373">
    <property type="term" value="P:L-arabinose metabolic process"/>
    <property type="evidence" value="ECO:0007669"/>
    <property type="project" value="InterPro"/>
</dbReference>
<dbReference type="Gene3D" id="2.60.40.1180">
    <property type="entry name" value="Golgi alpha-mannosidase II"/>
    <property type="match status" value="1"/>
</dbReference>
<reference evidence="11" key="1">
    <citation type="journal article" date="2013" name="Genome Announc.">
        <title>Draft genome sequence of Botrytis cinerea BcDW1, inoculum for noble rot of grape berries.</title>
        <authorList>
            <person name="Blanco-Ulate B."/>
            <person name="Allen G."/>
            <person name="Powell A.L."/>
            <person name="Cantu D."/>
        </authorList>
    </citation>
    <scope>NUCLEOTIDE SEQUENCE [LARGE SCALE GENOMIC DNA]</scope>
    <source>
        <strain evidence="11">BcDW1</strain>
    </source>
</reference>
<evidence type="ECO:0000313" key="11">
    <source>
        <dbReference type="Proteomes" id="UP000012045"/>
    </source>
</evidence>
<dbReference type="HOGENOM" id="CLU_010060_1_1_1"/>
<dbReference type="Proteomes" id="UP000012045">
    <property type="component" value="Unassembled WGS sequence"/>
</dbReference>
<dbReference type="SMART" id="SM00813">
    <property type="entry name" value="Alpha-L-AF_C"/>
    <property type="match status" value="1"/>
</dbReference>
<evidence type="ECO:0000256" key="5">
    <source>
        <dbReference type="ARBA" id="ARBA00022729"/>
    </source>
</evidence>
<dbReference type="AlphaFoldDB" id="M7UFL4"/>
<protein>
    <recommendedName>
        <fullName evidence="4">non-reducing end alpha-L-arabinofuranosidase</fullName>
        <ecNumber evidence="4">3.2.1.55</ecNumber>
    </recommendedName>
</protein>
<proteinExistence type="inferred from homology"/>
<dbReference type="SUPFAM" id="SSF51445">
    <property type="entry name" value="(Trans)glycosidases"/>
    <property type="match status" value="1"/>
</dbReference>
<evidence type="ECO:0000313" key="10">
    <source>
        <dbReference type="EMBL" id="EMR85508.1"/>
    </source>
</evidence>
<accession>M7UFL4</accession>
<feature type="chain" id="PRO_5004086426" description="non-reducing end alpha-L-arabinofuranosidase" evidence="8">
    <location>
        <begin position="19"/>
        <end position="672"/>
    </location>
</feature>
<comment type="catalytic activity">
    <reaction evidence="1">
        <text>Hydrolysis of terminal non-reducing alpha-L-arabinofuranoside residues in alpha-L-arabinosides.</text>
        <dbReference type="EC" id="3.2.1.55"/>
    </reaction>
</comment>
<evidence type="ECO:0000256" key="6">
    <source>
        <dbReference type="ARBA" id="ARBA00022801"/>
    </source>
</evidence>
<evidence type="ECO:0000256" key="2">
    <source>
        <dbReference type="ARBA" id="ARBA00004834"/>
    </source>
</evidence>
<dbReference type="FunFam" id="3.20.20.80:FF:000322">
    <property type="entry name" value="Probable alpha-L-arabinofuranosidase A"/>
    <property type="match status" value="1"/>
</dbReference>
<dbReference type="Pfam" id="PF06964">
    <property type="entry name" value="Alpha-L-AF_C"/>
    <property type="match status" value="1"/>
</dbReference>
<dbReference type="STRING" id="1290391.M7UFL4"/>
<organism evidence="10 11">
    <name type="scientific">Botryotinia fuckeliana (strain BcDW1)</name>
    <name type="common">Noble rot fungus</name>
    <name type="synonym">Botrytis cinerea</name>
    <dbReference type="NCBI Taxonomy" id="1290391"/>
    <lineage>
        <taxon>Eukaryota</taxon>
        <taxon>Fungi</taxon>
        <taxon>Dikarya</taxon>
        <taxon>Ascomycota</taxon>
        <taxon>Pezizomycotina</taxon>
        <taxon>Leotiomycetes</taxon>
        <taxon>Helotiales</taxon>
        <taxon>Sclerotiniaceae</taxon>
        <taxon>Botrytis</taxon>
    </lineage>
</organism>
<dbReference type="PANTHER" id="PTHR31776">
    <property type="entry name" value="ALPHA-L-ARABINOFURANOSIDASE 1"/>
    <property type="match status" value="1"/>
</dbReference>
<dbReference type="Gene3D" id="3.20.20.80">
    <property type="entry name" value="Glycosidases"/>
    <property type="match status" value="1"/>
</dbReference>
<dbReference type="InterPro" id="IPR055235">
    <property type="entry name" value="ASD1_cat"/>
</dbReference>
<evidence type="ECO:0000256" key="1">
    <source>
        <dbReference type="ARBA" id="ARBA00001462"/>
    </source>
</evidence>
<dbReference type="UniPathway" id="UPA00667"/>
<name>M7UFL4_BOTF1</name>
<gene>
    <name evidence="10" type="ORF">BcDW1_5888</name>
</gene>
<evidence type="ECO:0000256" key="8">
    <source>
        <dbReference type="SAM" id="SignalP"/>
    </source>
</evidence>
<sequence>MLYSSLSVLPVLAGIASAINITASASGGNASSPLAYGLMFEDINHSGDGGIYAELIQNRAFQGNLEFASTLEPWTAIGSSVLTLQNTSIPLSSALPTSVNVRASSNGTYSNSTGTIGLSNPGWWGFSVQPQKYTGSFWVLGAYTGNFKASLVGAASGTVFASVDIPSNSTSEEWTEFPFTLEPTTAAPDVNNNFTIEFESGHSLNFNLISLFPPTYNDRPNGLRPELVQAMIDLNPSFFRIPGGNNIEGDSYGYRWVWNETIGPLKDRPGRPGTWGYQNTDGLGLIEYMNVSFHSAPKPTNTQANLSKWCTDLNVEPVLGVWAGLYLQNDSPTPIVVAEADLQPYVDDAMNELEFLLGDTSTTYGALRASLGYPEPWKINFVEVGNEDNLSGGHPSYIAYRWPMFFNAIHAKYPDILVVSSAQDLLSVGPPHTSATDFHQYLRPDDFAVQFDLFDNANRSYPILLGEYAVIQPNANGAPVDWNAAKMDYGTWIGAVGEAIYLLGMERNGDIVIGASYAPGFQNINSFQWTPDLITFSADPAETVLSCSWHQLQLLSNNRYNATVPFTVSNSDNSSSPFGPAFYVIGINEPGEYVFKAAVYNTTTPIPFSIDFEGVEAGATGTLTVLNAPDGNAMNVYGGEDVVVKTVKSVTAGEGGKFEFELKEYDIAVFTT</sequence>
<dbReference type="PANTHER" id="PTHR31776:SF0">
    <property type="entry name" value="ALPHA-L-ARABINOFURANOSIDASE 1"/>
    <property type="match status" value="1"/>
</dbReference>
<dbReference type="Pfam" id="PF22848">
    <property type="entry name" value="ASD1_dom"/>
    <property type="match status" value="2"/>
</dbReference>
<dbReference type="GO" id="GO:0031222">
    <property type="term" value="P:arabinan catabolic process"/>
    <property type="evidence" value="ECO:0007669"/>
    <property type="project" value="UniProtKB-UniPathway"/>
</dbReference>
<dbReference type="InterPro" id="IPR010720">
    <property type="entry name" value="Alpha-L-AF_C"/>
</dbReference>
<dbReference type="EC" id="3.2.1.55" evidence="4"/>
<dbReference type="OrthoDB" id="406864at2759"/>
<comment type="pathway">
    <text evidence="2">Glycan metabolism; L-arabinan degradation.</text>
</comment>
<evidence type="ECO:0000259" key="9">
    <source>
        <dbReference type="SMART" id="SM00813"/>
    </source>
</evidence>
<feature type="signal peptide" evidence="8">
    <location>
        <begin position="1"/>
        <end position="18"/>
    </location>
</feature>
<dbReference type="InterPro" id="IPR017853">
    <property type="entry name" value="GH"/>
</dbReference>
<comment type="similarity">
    <text evidence="3">Belongs to the glycosyl hydrolase 51 family.</text>
</comment>
<dbReference type="InterPro" id="IPR051563">
    <property type="entry name" value="Glycosyl_Hydrolase_51"/>
</dbReference>
<evidence type="ECO:0000256" key="3">
    <source>
        <dbReference type="ARBA" id="ARBA00007186"/>
    </source>
</evidence>
<dbReference type="GO" id="GO:0046556">
    <property type="term" value="F:alpha-L-arabinofuranosidase activity"/>
    <property type="evidence" value="ECO:0007669"/>
    <property type="project" value="UniProtKB-EC"/>
</dbReference>